<name>A0ABU2JXJ9_9ACTN</name>
<reference evidence="4" key="1">
    <citation type="submission" date="2023-07" db="EMBL/GenBank/DDBJ databases">
        <title>30 novel species of actinomycetes from the DSMZ collection.</title>
        <authorList>
            <person name="Nouioui I."/>
        </authorList>
    </citation>
    <scope>NUCLEOTIDE SEQUENCE [LARGE SCALE GENOMIC DNA]</scope>
    <source>
        <strain evidence="4">DSM 44915</strain>
    </source>
</reference>
<accession>A0ABU2JXJ9</accession>
<feature type="region of interest" description="Disordered" evidence="1">
    <location>
        <begin position="99"/>
        <end position="123"/>
    </location>
</feature>
<dbReference type="Pfam" id="PF12770">
    <property type="entry name" value="CHAT"/>
    <property type="match status" value="1"/>
</dbReference>
<feature type="domain" description="CHAT" evidence="2">
    <location>
        <begin position="784"/>
        <end position="1066"/>
    </location>
</feature>
<dbReference type="Proteomes" id="UP001183410">
    <property type="component" value="Unassembled WGS sequence"/>
</dbReference>
<dbReference type="Gene3D" id="1.25.40.10">
    <property type="entry name" value="Tetratricopeptide repeat domain"/>
    <property type="match status" value="1"/>
</dbReference>
<dbReference type="InterPro" id="IPR024983">
    <property type="entry name" value="CHAT_dom"/>
</dbReference>
<protein>
    <submittedName>
        <fullName evidence="3">CHAT domain-containing protein</fullName>
    </submittedName>
</protein>
<sequence length="1067" mass="113865">MACRVEELWSGTRGWEMFGRRRRRRKAEGEQAQARMVMAAMMFGSAPPNSRDLEELRNIALRRPLDLGGTSDPARLVGINSALDGAPVTHLDVRDLAAGSSARPPLGSGGSPRAPSAGPASPSEVAAISRGEQLHARFDATHDQRYLDEAVAVFESLLDSRPVAELRAAALNGLGKCHWSRFEALSTRDDIDRAVVRLREALGVIPEGHRMVPALRANLAGALTTRWGTTARPEDLDESIDEIREALRATAVDDPMRVSRLNHLGIALLKKVNSLGDSSALNECVATLRRALDEGRATAEPAQVTAAVSNLSEALRLRHSMTEGGDLEALASAAGLARQAVAATPTSDPLWARFQSNLSIVLTNLYLARSESADLAEAVAASRRALAATPERHPNRVERLVAHAWLARLQFERSAGLAHLTGWRPASRPPPGLPEPLSGRGRELLRAAVRAAEDALAATPPGHPSHTGNRLFLVSVRSLRDLTSGDARPRDDRETARELSAIARDAGQPTRERLWAARQWAANRLRAASTLTGAASFRAGEEALTAFDLATELLPRTAARSLPQSDRERLLAQFVGLARDAAAVALRAPEPAPERALRMLENGRGVLLGQAIDARDDVHELRSRDPRLADRYLELSRALDRPEAGGFLSAPVLPGMAGFPSGGSAPDGAPLSGQDRHALAAAWDALVETVRATPGFAGFLRPPTPRELARAAAPHGPVVVLNTSPFGCDALLIEGGRVRSVPLPDVAYVDLLGRAGRFVELLGRAGDPALPLVEQAAAQRGIVETLGWLWTAVAEPVLTALGRTAPPVEGQAPPRVWWIPTGPLSLFPLHAAGLPDTPGASTLDRVVSSYATTVRGLLRARARPVVGRRSVLAVALRGAAGVPDLPRVDLELARLAERLPLARTLTGAAARYETVLEALPRHTWTHIACHAVSPADATSGGQLLLYDHGKRPLSTGDIARLRLERAELAYLSACDTVRGHEALADEALHIAGAFHTAGFRHVIGTLWPVDDEEAAEIADAFYARVASGHALGDASGSARALHAAVRARRAENPHTPTLWAAHLHYGA</sequence>
<dbReference type="EMBL" id="JAVREO010000019">
    <property type="protein sequence ID" value="MDT0269699.1"/>
    <property type="molecule type" value="Genomic_DNA"/>
</dbReference>
<dbReference type="RefSeq" id="WP_311669783.1">
    <property type="nucleotide sequence ID" value="NZ_JAVREO010000019.1"/>
</dbReference>
<gene>
    <name evidence="3" type="ORF">RM844_25780</name>
</gene>
<evidence type="ECO:0000313" key="3">
    <source>
        <dbReference type="EMBL" id="MDT0269699.1"/>
    </source>
</evidence>
<evidence type="ECO:0000313" key="4">
    <source>
        <dbReference type="Proteomes" id="UP001183410"/>
    </source>
</evidence>
<evidence type="ECO:0000256" key="1">
    <source>
        <dbReference type="SAM" id="MobiDB-lite"/>
    </source>
</evidence>
<evidence type="ECO:0000259" key="2">
    <source>
        <dbReference type="Pfam" id="PF12770"/>
    </source>
</evidence>
<comment type="caution">
    <text evidence="3">The sequence shown here is derived from an EMBL/GenBank/DDBJ whole genome shotgun (WGS) entry which is preliminary data.</text>
</comment>
<keyword evidence="4" id="KW-1185">Reference proteome</keyword>
<proteinExistence type="predicted"/>
<dbReference type="InterPro" id="IPR011990">
    <property type="entry name" value="TPR-like_helical_dom_sf"/>
</dbReference>
<organism evidence="3 4">
    <name type="scientific">Streptomyces chisholmiae</name>
    <dbReference type="NCBI Taxonomy" id="3075540"/>
    <lineage>
        <taxon>Bacteria</taxon>
        <taxon>Bacillati</taxon>
        <taxon>Actinomycetota</taxon>
        <taxon>Actinomycetes</taxon>
        <taxon>Kitasatosporales</taxon>
        <taxon>Streptomycetaceae</taxon>
        <taxon>Streptomyces</taxon>
    </lineage>
</organism>